<dbReference type="Gene3D" id="1.10.10.650">
    <property type="entry name" value="RuvA domain 2-like"/>
    <property type="match status" value="1"/>
</dbReference>
<feature type="non-terminal residue" evidence="2">
    <location>
        <position position="57"/>
    </location>
</feature>
<accession>A0A5J4PKE3</accession>
<proteinExistence type="predicted"/>
<dbReference type="EMBL" id="SNRY01008201">
    <property type="protein sequence ID" value="KAA6308969.1"/>
    <property type="molecule type" value="Genomic_DNA"/>
</dbReference>
<organism evidence="2">
    <name type="scientific">termite gut metagenome</name>
    <dbReference type="NCBI Taxonomy" id="433724"/>
    <lineage>
        <taxon>unclassified sequences</taxon>
        <taxon>metagenomes</taxon>
        <taxon>organismal metagenomes</taxon>
    </lineage>
</organism>
<reference evidence="2" key="1">
    <citation type="submission" date="2019-03" db="EMBL/GenBank/DDBJ databases">
        <title>Single cell metagenomics reveals metabolic interactions within the superorganism composed of flagellate Streblomastix strix and complex community of Bacteroidetes bacteria on its surface.</title>
        <authorList>
            <person name="Treitli S.C."/>
            <person name="Kolisko M."/>
            <person name="Husnik F."/>
            <person name="Keeling P."/>
            <person name="Hampl V."/>
        </authorList>
    </citation>
    <scope>NUCLEOTIDE SEQUENCE</scope>
    <source>
        <strain evidence="2">STM</strain>
    </source>
</reference>
<dbReference type="InterPro" id="IPR018974">
    <property type="entry name" value="Tex-like_N"/>
</dbReference>
<dbReference type="SUPFAM" id="SSF158832">
    <property type="entry name" value="Tex N-terminal region-like"/>
    <property type="match status" value="1"/>
</dbReference>
<evidence type="ECO:0000259" key="1">
    <source>
        <dbReference type="Pfam" id="PF09371"/>
    </source>
</evidence>
<comment type="caution">
    <text evidence="2">The sequence shown here is derived from an EMBL/GenBank/DDBJ whole genome shotgun (WGS) entry which is preliminary data.</text>
</comment>
<dbReference type="InterPro" id="IPR023319">
    <property type="entry name" value="Tex-like_HTH_dom_sf"/>
</dbReference>
<protein>
    <recommendedName>
        <fullName evidence="1">Tex-like protein N-terminal domain-containing protein</fullName>
    </recommendedName>
</protein>
<dbReference type="Pfam" id="PF09371">
    <property type="entry name" value="Tex_N"/>
    <property type="match status" value="1"/>
</dbReference>
<feature type="domain" description="Tex-like protein N-terminal" evidence="1">
    <location>
        <begin position="20"/>
        <end position="57"/>
    </location>
</feature>
<name>A0A5J4PKE3_9ZZZZ</name>
<evidence type="ECO:0000313" key="2">
    <source>
        <dbReference type="EMBL" id="KAA6308969.1"/>
    </source>
</evidence>
<gene>
    <name evidence="2" type="ORF">EZS27_039460</name>
</gene>
<sequence length="57" mass="6481">MLLPKLFILNLCLSSMELFNQLISASLSIPEKQINNTLSLLKEGATIPFISRYRKEV</sequence>
<dbReference type="AlphaFoldDB" id="A0A5J4PKE3"/>